<sequence length="340" mass="39774">MRKIIDIGNFTRKKREELLSYDIYKEKCDDIVETFDVVGDGLNKNQVHLNKIEPVKLMVATRRRSWDAIDFLSVQYSAGIEIKKIRNFYPEVLGYWESYAKYNEIYDSRQISESDRGFPHFELPGNDFDRVNRMMCFGILLGWDNAIPLLVPIIDFNNYQKDGMLERMLGFFVSSRPEPPDSCLRHLPYFKTLKIFSAAEKDRPALMAEYLDDWYHASRREPYYNAHTRDISFWGYWSWEAAAITFLLDIDDSSYASAQFYPKDLVDFARQARKDYAPEGSAPIAPNELRAKAGDPCPKAGLWQSLDVVPELRRYQQNEEMDNLGSLYGLTVWRLTEHEQ</sequence>
<feature type="domain" description="PoNi C-terminal" evidence="1">
    <location>
        <begin position="162"/>
        <end position="265"/>
    </location>
</feature>
<organism evidence="2 3">
    <name type="scientific">Janthinobacterium rivuli</name>
    <dbReference type="NCBI Taxonomy" id="2751478"/>
    <lineage>
        <taxon>Bacteria</taxon>
        <taxon>Pseudomonadati</taxon>
        <taxon>Pseudomonadota</taxon>
        <taxon>Betaproteobacteria</taxon>
        <taxon>Burkholderiales</taxon>
        <taxon>Oxalobacteraceae</taxon>
        <taxon>Janthinobacterium</taxon>
    </lineage>
</organism>
<dbReference type="Proteomes" id="UP001219584">
    <property type="component" value="Chromosome"/>
</dbReference>
<evidence type="ECO:0000313" key="2">
    <source>
        <dbReference type="EMBL" id="WFR78474.1"/>
    </source>
</evidence>
<dbReference type="EMBL" id="CP121464">
    <property type="protein sequence ID" value="WFR78474.1"/>
    <property type="molecule type" value="Genomic_DNA"/>
</dbReference>
<dbReference type="SUPFAM" id="SSF140731">
    <property type="entry name" value="PA2201 C-terminal domain-like"/>
    <property type="match status" value="1"/>
</dbReference>
<accession>A0ABY8I1X4</accession>
<name>A0ABY8I1X4_9BURK</name>
<proteinExistence type="predicted"/>
<keyword evidence="3" id="KW-1185">Reference proteome</keyword>
<dbReference type="Gene3D" id="1.10.3920.10">
    <property type="entry name" value="PA2201 C-terminal domain-like"/>
    <property type="match status" value="1"/>
</dbReference>
<reference evidence="2 3" key="1">
    <citation type="submission" date="2023-04" db="EMBL/GenBank/DDBJ databases">
        <title>Nanopore sequencing of Janthinobacterium from water.</title>
        <authorList>
            <person name="Ciuchcinski K."/>
            <person name="Rokowska A."/>
            <person name="Dziewit L."/>
        </authorList>
    </citation>
    <scope>NUCLEOTIDE SEQUENCE [LARGE SCALE GENOMIC DNA]</scope>
    <source>
        <strain evidence="2 3">DEMB2</strain>
    </source>
</reference>
<dbReference type="RefSeq" id="WP_278316661.1">
    <property type="nucleotide sequence ID" value="NZ_CP121464.1"/>
</dbReference>
<dbReference type="Pfam" id="PF08929">
    <property type="entry name" value="PoNi_C"/>
    <property type="match status" value="1"/>
</dbReference>
<dbReference type="InterPro" id="IPR015025">
    <property type="entry name" value="PoNi_C"/>
</dbReference>
<dbReference type="InterPro" id="IPR028983">
    <property type="entry name" value="PA2201-like_C"/>
</dbReference>
<evidence type="ECO:0000259" key="1">
    <source>
        <dbReference type="Pfam" id="PF08929"/>
    </source>
</evidence>
<gene>
    <name evidence="2" type="ORF">P9875_22630</name>
</gene>
<protein>
    <submittedName>
        <fullName evidence="2">DUF1911 domain-containing protein</fullName>
    </submittedName>
</protein>
<evidence type="ECO:0000313" key="3">
    <source>
        <dbReference type="Proteomes" id="UP001219584"/>
    </source>
</evidence>